<accession>A0A0L0BNX6</accession>
<evidence type="ECO:0000313" key="4">
    <source>
        <dbReference type="Proteomes" id="UP000037069"/>
    </source>
</evidence>
<dbReference type="PANTHER" id="PTHR21505:SF12">
    <property type="entry name" value="MADF DOMAIN-CONTAINING PROTEIN-RELATED"/>
    <property type="match status" value="1"/>
</dbReference>
<keyword evidence="4" id="KW-1185">Reference proteome</keyword>
<sequence>MKVEKANTATPQKQEPTQQQQLSQNRKSSVWTREKINQLIDLYKKHECLWNHWHESYKNKEKRNRAIEDICTTLSVPKFEFGKKIHNLRNQFNTEMKKLEQRIEEAGVSFDDAIAMDLRCKWSHFDSLMFLRHVIEPRPGGYQASSYQPPKKMRVRFDFSNSEDDLNVSTVLPNNSGSSNTTQPEDVSQFQYDDNVNEEIITDDYQSFENEVIEVDQTNSRGEGYDQKYQPPTQLQKKQELTSISSRNFSQSLNKTKSQHLPANSSTCTSSQTEVININDDSSSVIELSSNNISIVSSHSNTIPATAATTSSSLNTPVISTSSSSNRPVTIVRDQWDAFGELVANEFRNLNSEVSRKRLKRKIMQAMLEVGEEDDHLMDNRSSNN</sequence>
<feature type="compositionally biased region" description="Low complexity" evidence="1">
    <location>
        <begin position="12"/>
        <end position="24"/>
    </location>
</feature>
<dbReference type="OrthoDB" id="8775784at2759"/>
<feature type="compositionally biased region" description="Polar residues" evidence="1">
    <location>
        <begin position="230"/>
        <end position="275"/>
    </location>
</feature>
<protein>
    <recommendedName>
        <fullName evidence="2">MADF domain-containing protein</fullName>
    </recommendedName>
</protein>
<dbReference type="Proteomes" id="UP000037069">
    <property type="component" value="Unassembled WGS sequence"/>
</dbReference>
<feature type="domain" description="MADF" evidence="2">
    <location>
        <begin position="38"/>
        <end position="136"/>
    </location>
</feature>
<name>A0A0L0BNX6_LUCCU</name>
<gene>
    <name evidence="3" type="ORF">FF38_00330</name>
</gene>
<reference evidence="3 4" key="1">
    <citation type="journal article" date="2015" name="Nat. Commun.">
        <title>Lucilia cuprina genome unlocks parasitic fly biology to underpin future interventions.</title>
        <authorList>
            <person name="Anstead C.A."/>
            <person name="Korhonen P.K."/>
            <person name="Young N.D."/>
            <person name="Hall R.S."/>
            <person name="Jex A.R."/>
            <person name="Murali S.C."/>
            <person name="Hughes D.S."/>
            <person name="Lee S.F."/>
            <person name="Perry T."/>
            <person name="Stroehlein A.J."/>
            <person name="Ansell B.R."/>
            <person name="Breugelmans B."/>
            <person name="Hofmann A."/>
            <person name="Qu J."/>
            <person name="Dugan S."/>
            <person name="Lee S.L."/>
            <person name="Chao H."/>
            <person name="Dinh H."/>
            <person name="Han Y."/>
            <person name="Doddapaneni H.V."/>
            <person name="Worley K.C."/>
            <person name="Muzny D.M."/>
            <person name="Ioannidis P."/>
            <person name="Waterhouse R.M."/>
            <person name="Zdobnov E.M."/>
            <person name="James P.J."/>
            <person name="Bagnall N.H."/>
            <person name="Kotze A.C."/>
            <person name="Gibbs R.A."/>
            <person name="Richards S."/>
            <person name="Batterham P."/>
            <person name="Gasser R.B."/>
        </authorList>
    </citation>
    <scope>NUCLEOTIDE SEQUENCE [LARGE SCALE GENOMIC DNA]</scope>
    <source>
        <strain evidence="3 4">LS</strain>
        <tissue evidence="3">Full body</tissue>
    </source>
</reference>
<evidence type="ECO:0000256" key="1">
    <source>
        <dbReference type="SAM" id="MobiDB-lite"/>
    </source>
</evidence>
<dbReference type="InterPro" id="IPR006578">
    <property type="entry name" value="MADF-dom"/>
</dbReference>
<organism evidence="3 4">
    <name type="scientific">Lucilia cuprina</name>
    <name type="common">Green bottle fly</name>
    <name type="synonym">Australian sheep blowfly</name>
    <dbReference type="NCBI Taxonomy" id="7375"/>
    <lineage>
        <taxon>Eukaryota</taxon>
        <taxon>Metazoa</taxon>
        <taxon>Ecdysozoa</taxon>
        <taxon>Arthropoda</taxon>
        <taxon>Hexapoda</taxon>
        <taxon>Insecta</taxon>
        <taxon>Pterygota</taxon>
        <taxon>Neoptera</taxon>
        <taxon>Endopterygota</taxon>
        <taxon>Diptera</taxon>
        <taxon>Brachycera</taxon>
        <taxon>Muscomorpha</taxon>
        <taxon>Oestroidea</taxon>
        <taxon>Calliphoridae</taxon>
        <taxon>Luciliinae</taxon>
        <taxon>Lucilia</taxon>
    </lineage>
</organism>
<feature type="region of interest" description="Disordered" evidence="1">
    <location>
        <begin position="216"/>
        <end position="275"/>
    </location>
</feature>
<dbReference type="Pfam" id="PF10545">
    <property type="entry name" value="MADF_DNA_bdg"/>
    <property type="match status" value="1"/>
</dbReference>
<evidence type="ECO:0000259" key="2">
    <source>
        <dbReference type="PROSITE" id="PS51029"/>
    </source>
</evidence>
<dbReference type="PANTHER" id="PTHR21505">
    <property type="entry name" value="MADF DOMAIN-CONTAINING PROTEIN-RELATED"/>
    <property type="match status" value="1"/>
</dbReference>
<feature type="compositionally biased region" description="Polar residues" evidence="1">
    <location>
        <begin position="167"/>
        <end position="189"/>
    </location>
</feature>
<dbReference type="PROSITE" id="PS51029">
    <property type="entry name" value="MADF"/>
    <property type="match status" value="1"/>
</dbReference>
<dbReference type="SMART" id="SM00595">
    <property type="entry name" value="MADF"/>
    <property type="match status" value="1"/>
</dbReference>
<proteinExistence type="predicted"/>
<feature type="region of interest" description="Disordered" evidence="1">
    <location>
        <begin position="166"/>
        <end position="189"/>
    </location>
</feature>
<dbReference type="EMBL" id="JRES01001695">
    <property type="protein sequence ID" value="KNC20919.1"/>
    <property type="molecule type" value="Genomic_DNA"/>
</dbReference>
<evidence type="ECO:0000313" key="3">
    <source>
        <dbReference type="EMBL" id="KNC20919.1"/>
    </source>
</evidence>
<feature type="region of interest" description="Disordered" evidence="1">
    <location>
        <begin position="1"/>
        <end position="29"/>
    </location>
</feature>
<dbReference type="AlphaFoldDB" id="A0A0L0BNX6"/>
<comment type="caution">
    <text evidence="3">The sequence shown here is derived from an EMBL/GenBank/DDBJ whole genome shotgun (WGS) entry which is preliminary data.</text>
</comment>